<dbReference type="AlphaFoldDB" id="J9CQ47"/>
<dbReference type="InterPro" id="IPR031815">
    <property type="entry name" value="DUF5074"/>
</dbReference>
<proteinExistence type="predicted"/>
<dbReference type="InterPro" id="IPR011044">
    <property type="entry name" value="Quino_amine_DH_bsu"/>
</dbReference>
<accession>J9CQ47</accession>
<dbReference type="PANTHER" id="PTHR47197:SF3">
    <property type="entry name" value="DIHYDRO-HEME D1 DEHYDROGENASE"/>
    <property type="match status" value="1"/>
</dbReference>
<reference evidence="1" key="1">
    <citation type="journal article" date="2012" name="PLoS ONE">
        <title>Gene sets for utilization of primary and secondary nutrition supplies in the distal gut of endangered iberian lynx.</title>
        <authorList>
            <person name="Alcaide M."/>
            <person name="Messina E."/>
            <person name="Richter M."/>
            <person name="Bargiela R."/>
            <person name="Peplies J."/>
            <person name="Huws S.A."/>
            <person name="Newbold C.J."/>
            <person name="Golyshin P.N."/>
            <person name="Simon M.A."/>
            <person name="Lopez G."/>
            <person name="Yakimov M.M."/>
            <person name="Ferrer M."/>
        </authorList>
    </citation>
    <scope>NUCLEOTIDE SEQUENCE</scope>
</reference>
<dbReference type="Gene3D" id="2.130.10.10">
    <property type="entry name" value="YVTN repeat-like/Quinoprotein amine dehydrogenase"/>
    <property type="match status" value="1"/>
</dbReference>
<dbReference type="Pfam" id="PF16819">
    <property type="entry name" value="DUF5074"/>
    <property type="match status" value="1"/>
</dbReference>
<organism evidence="1">
    <name type="scientific">gut metagenome</name>
    <dbReference type="NCBI Taxonomy" id="749906"/>
    <lineage>
        <taxon>unclassified sequences</taxon>
        <taxon>metagenomes</taxon>
        <taxon>organismal metagenomes</taxon>
    </lineage>
</organism>
<sequence>MSFRYKKLLTELLTGLLIRTSLGRERRNGRNYALFVWMMLCFLTLEACRDELPLLRSEGEQVAQPSSGGRFKGMFLLNEGNMGSNKASLDYFDYATGVYQRNIYAERNPEVVKELGDVGNDLEVYGDKLFAVINCSHYVEVMNVYNGKHIAGINIENCRHIVFHDDKAYVSSFAGPVKVDPTARPGKIVEIDLQTLKITREVEVGYQPEEMVIADDRLYVANSGGYMLPTYDCTVSVVDLSSLKVVHTIEVDPNPRGMAIDRQGLIYVSTQGDNEDQNRNIFVIDSRTNQVTGKLGRGANEMCLCGDSLYVLDASFQQNGEEKRKPSFAIYDVVKRQWVSQNFIADGMEQKLQTPYGLAVNPDTREIFLSDATNYVTPGYLYCFTKEGRLQWKVVTGDIPAHMAFTTRPFYPNDVTPPLSPEEPGEEQSSSSITKVLEYCPAPGQFVNLLPAYEEGDTEDTMNQKVLDAIGVGRSGMITLGGYGGYVTVGFDHTIENKAGKCDFRVLGNALGGNGSSGSEPGIIQVACDRNGNGWPDADEWYEIAGSGHKNPELEDWYAMAKQAGNDVHLYRDYRIAYEKPAKEPVTADDRLHYIHWTDNQGKEGYRTMNAAHLQPYYPQWIATSRLTFRGTCLPQNSVNIGQNGQILFSLYAFRYGYADNAVNGTVGTEIDIDWAVDEAGQPARLTGVDFVRIYTGINQENGWLGECSTEVCGIEDLHSSADSR</sequence>
<evidence type="ECO:0000313" key="1">
    <source>
        <dbReference type="EMBL" id="EJX02256.1"/>
    </source>
</evidence>
<dbReference type="InterPro" id="IPR015943">
    <property type="entry name" value="WD40/YVTN_repeat-like_dom_sf"/>
</dbReference>
<dbReference type="EMBL" id="AMCI01002621">
    <property type="protein sequence ID" value="EJX02256.1"/>
    <property type="molecule type" value="Genomic_DNA"/>
</dbReference>
<name>J9CQ47_9ZZZZ</name>
<dbReference type="InterPro" id="IPR051200">
    <property type="entry name" value="Host-pathogen_enzymatic-act"/>
</dbReference>
<protein>
    <submittedName>
        <fullName evidence="1">Lipoprotein</fullName>
    </submittedName>
</protein>
<dbReference type="PANTHER" id="PTHR47197">
    <property type="entry name" value="PROTEIN NIRF"/>
    <property type="match status" value="1"/>
</dbReference>
<keyword evidence="1" id="KW-0449">Lipoprotein</keyword>
<dbReference type="SUPFAM" id="SSF50969">
    <property type="entry name" value="YVTN repeat-like/Quinoprotein amine dehydrogenase"/>
    <property type="match status" value="1"/>
</dbReference>
<gene>
    <name evidence="1" type="ORF">EVA_09635</name>
</gene>
<comment type="caution">
    <text evidence="1">The sequence shown here is derived from an EMBL/GenBank/DDBJ whole genome shotgun (WGS) entry which is preliminary data.</text>
</comment>